<dbReference type="Gene3D" id="3.40.50.1820">
    <property type="entry name" value="alpha/beta hydrolase"/>
    <property type="match status" value="1"/>
</dbReference>
<organism evidence="2 3">
    <name type="scientific">Pediococcus stilesii</name>
    <dbReference type="NCBI Taxonomy" id="331679"/>
    <lineage>
        <taxon>Bacteria</taxon>
        <taxon>Bacillati</taxon>
        <taxon>Bacillota</taxon>
        <taxon>Bacilli</taxon>
        <taxon>Lactobacillales</taxon>
        <taxon>Lactobacillaceae</taxon>
        <taxon>Pediococcus</taxon>
    </lineage>
</organism>
<comment type="caution">
    <text evidence="2">The sequence shown here is derived from an EMBL/GenBank/DDBJ whole genome shotgun (WGS) entry which is preliminary data.</text>
</comment>
<accession>A0A0R2L597</accession>
<dbReference type="AlphaFoldDB" id="A0A0R2L597"/>
<dbReference type="Pfam" id="PF01738">
    <property type="entry name" value="DLH"/>
    <property type="match status" value="1"/>
</dbReference>
<feature type="domain" description="Dienelactone hydrolase" evidence="1">
    <location>
        <begin position="82"/>
        <end position="175"/>
    </location>
</feature>
<name>A0A0R2L597_9LACO</name>
<dbReference type="Proteomes" id="UP000051859">
    <property type="component" value="Unassembled WGS sequence"/>
</dbReference>
<dbReference type="InterPro" id="IPR029058">
    <property type="entry name" value="AB_hydrolase_fold"/>
</dbReference>
<gene>
    <name evidence="2" type="ORF">IV81_GL001257</name>
</gene>
<dbReference type="STRING" id="331679.IV81_GL001257"/>
<dbReference type="PATRIC" id="fig|331679.3.peg.1284"/>
<dbReference type="EMBL" id="JQBX01000004">
    <property type="protein sequence ID" value="KRN94620.1"/>
    <property type="molecule type" value="Genomic_DNA"/>
</dbReference>
<evidence type="ECO:0000313" key="3">
    <source>
        <dbReference type="Proteomes" id="UP000051859"/>
    </source>
</evidence>
<dbReference type="InterPro" id="IPR002925">
    <property type="entry name" value="Dienelactn_hydro"/>
</dbReference>
<dbReference type="RefSeq" id="WP_057801991.1">
    <property type="nucleotide sequence ID" value="NZ_JQBX01000004.1"/>
</dbReference>
<proteinExistence type="predicted"/>
<keyword evidence="3" id="KW-1185">Reference proteome</keyword>
<dbReference type="SUPFAM" id="SSF53474">
    <property type="entry name" value="alpha/beta-Hydrolases"/>
    <property type="match status" value="1"/>
</dbReference>
<dbReference type="GO" id="GO:0016787">
    <property type="term" value="F:hydrolase activity"/>
    <property type="evidence" value="ECO:0007669"/>
    <property type="project" value="InterPro"/>
</dbReference>
<sequence length="202" mass="22590">MAETFVYYKEGSNKDIPVVLLHGTGGTESDLTTIADFLFTDSPQIGIRGRLLENGYTRYFTHDENGGFDLKSLDVETNWLMDEIASQITSRNLKTERAVIIGYSNGANIAINAWLKGRNPIKNGVLFHPMLIEENPMDVSLSNLNLWMSFGTQDSFVSSDNFDRLLVELSGAKIKVFRNEQPHAISEAELLSAQSWAIDLLK</sequence>
<reference evidence="2 3" key="1">
    <citation type="journal article" date="2015" name="Genome Announc.">
        <title>Expanding the biotechnology potential of lactobacilli through comparative genomics of 213 strains and associated genera.</title>
        <authorList>
            <person name="Sun Z."/>
            <person name="Harris H.M."/>
            <person name="McCann A."/>
            <person name="Guo C."/>
            <person name="Argimon S."/>
            <person name="Zhang W."/>
            <person name="Yang X."/>
            <person name="Jeffery I.B."/>
            <person name="Cooney J.C."/>
            <person name="Kagawa T.F."/>
            <person name="Liu W."/>
            <person name="Song Y."/>
            <person name="Salvetti E."/>
            <person name="Wrobel A."/>
            <person name="Rasinkangas P."/>
            <person name="Parkhill J."/>
            <person name="Rea M.C."/>
            <person name="O'Sullivan O."/>
            <person name="Ritari J."/>
            <person name="Douillard F.P."/>
            <person name="Paul Ross R."/>
            <person name="Yang R."/>
            <person name="Briner A.E."/>
            <person name="Felis G.E."/>
            <person name="de Vos W.M."/>
            <person name="Barrangou R."/>
            <person name="Klaenhammer T.R."/>
            <person name="Caufield P.W."/>
            <person name="Cui Y."/>
            <person name="Zhang H."/>
            <person name="O'Toole P.W."/>
        </authorList>
    </citation>
    <scope>NUCLEOTIDE SEQUENCE [LARGE SCALE GENOMIC DNA]</scope>
    <source>
        <strain evidence="2 3">DSM 18001</strain>
    </source>
</reference>
<protein>
    <recommendedName>
        <fullName evidence="1">Dienelactone hydrolase domain-containing protein</fullName>
    </recommendedName>
</protein>
<evidence type="ECO:0000313" key="2">
    <source>
        <dbReference type="EMBL" id="KRN94620.1"/>
    </source>
</evidence>
<evidence type="ECO:0000259" key="1">
    <source>
        <dbReference type="Pfam" id="PF01738"/>
    </source>
</evidence>